<dbReference type="EMBL" id="PXNN01000005">
    <property type="protein sequence ID" value="PSF09593.1"/>
    <property type="molecule type" value="Genomic_DNA"/>
</dbReference>
<dbReference type="AlphaFoldDB" id="A0A2T1KIP6"/>
<dbReference type="Pfam" id="PF13036">
    <property type="entry name" value="LpoB"/>
    <property type="match status" value="1"/>
</dbReference>
<dbReference type="PROSITE" id="PS51257">
    <property type="entry name" value="PROKAR_LIPOPROTEIN"/>
    <property type="match status" value="1"/>
</dbReference>
<protein>
    <submittedName>
        <fullName evidence="1">Penicillin-binding protein activator LpoB</fullName>
    </submittedName>
</protein>
<organism evidence="1 2">
    <name type="scientific">Marinobacter halophilus</name>
    <dbReference type="NCBI Taxonomy" id="1323740"/>
    <lineage>
        <taxon>Bacteria</taxon>
        <taxon>Pseudomonadati</taxon>
        <taxon>Pseudomonadota</taxon>
        <taxon>Gammaproteobacteria</taxon>
        <taxon>Pseudomonadales</taxon>
        <taxon>Marinobacteraceae</taxon>
        <taxon>Marinobacter</taxon>
    </lineage>
</organism>
<comment type="caution">
    <text evidence="1">The sequence shown here is derived from an EMBL/GenBank/DDBJ whole genome shotgun (WGS) entry which is preliminary data.</text>
</comment>
<gene>
    <name evidence="1" type="ORF">C7H08_03685</name>
</gene>
<accession>A0A2T1KIP6</accession>
<dbReference type="OrthoDB" id="8969905at2"/>
<name>A0A2T1KIP6_9GAMM</name>
<proteinExistence type="predicted"/>
<evidence type="ECO:0000313" key="1">
    <source>
        <dbReference type="EMBL" id="PSF09593.1"/>
    </source>
</evidence>
<sequence length="213" mass="23358">MKKGTTKVLITGMATASLLLVGCAGQIDNTRGKATVYEDASTTGRVGGVGIESQDIVAITDQMMRDMLANRMLAGRDIPPRIIIDNEYMRNESSSVVNTNMLTDRLRIELNRASNGRMIFVGREYAGMVQQERDLKRDGAVDGGTIRSTAAQAGADYRLAGRITSLDASDRSDGTQSRYSQISFEMVDLELGTIVWSGLYEMRKAGRDDVVYR</sequence>
<reference evidence="1 2" key="1">
    <citation type="submission" date="2018-03" db="EMBL/GenBank/DDBJ databases">
        <title>Marinobacter brunus sp. nov., a marine bacterium of Gamma-proteobacteria isolated from the surface seawater of the South China Sea.</title>
        <authorList>
            <person name="Cheng H."/>
            <person name="Wu Y.-H."/>
            <person name="Xamxidin M."/>
            <person name="Xu X.-W."/>
        </authorList>
    </citation>
    <scope>NUCLEOTIDE SEQUENCE [LARGE SCALE GENOMIC DNA]</scope>
    <source>
        <strain evidence="1 2">JCM 30472</strain>
    </source>
</reference>
<dbReference type="Gene3D" id="3.40.50.10610">
    <property type="entry name" value="ABC-type transport auxiliary lipoprotein component"/>
    <property type="match status" value="1"/>
</dbReference>
<keyword evidence="2" id="KW-1185">Reference proteome</keyword>
<dbReference type="Proteomes" id="UP000238385">
    <property type="component" value="Unassembled WGS sequence"/>
</dbReference>
<dbReference type="RefSeq" id="WP_106670425.1">
    <property type="nucleotide sequence ID" value="NZ_BMFE01000001.1"/>
</dbReference>
<dbReference type="InterPro" id="IPR014094">
    <property type="entry name" value="LpoB"/>
</dbReference>
<evidence type="ECO:0000313" key="2">
    <source>
        <dbReference type="Proteomes" id="UP000238385"/>
    </source>
</evidence>